<dbReference type="SUPFAM" id="SSF90123">
    <property type="entry name" value="ABC transporter transmembrane region"/>
    <property type="match status" value="1"/>
</dbReference>
<dbReference type="GO" id="GO:0016887">
    <property type="term" value="F:ATP hydrolysis activity"/>
    <property type="evidence" value="ECO:0007669"/>
    <property type="project" value="InterPro"/>
</dbReference>
<dbReference type="PANTHER" id="PTHR24221:SF261">
    <property type="entry name" value="GLUTATHIONE_L-CYSTEINE TRANSPORT SYSTEM ATP-BINDING_PERMEASE PROTEIN CYDD"/>
    <property type="match status" value="1"/>
</dbReference>
<comment type="subcellular location">
    <subcellularLocation>
        <location evidence="1">Cell membrane</location>
        <topology evidence="1">Multi-pass membrane protein</topology>
    </subcellularLocation>
</comment>
<dbReference type="AlphaFoldDB" id="A0A2S9JEZ7"/>
<feature type="transmembrane region" description="Helical" evidence="8">
    <location>
        <begin position="264"/>
        <end position="292"/>
    </location>
</feature>
<evidence type="ECO:0000256" key="2">
    <source>
        <dbReference type="ARBA" id="ARBA00022692"/>
    </source>
</evidence>
<dbReference type="SMART" id="SM00382">
    <property type="entry name" value="AAA"/>
    <property type="match status" value="1"/>
</dbReference>
<dbReference type="CDD" id="cd18584">
    <property type="entry name" value="ABC_6TM_AarD_CydD"/>
    <property type="match status" value="1"/>
</dbReference>
<evidence type="ECO:0000259" key="9">
    <source>
        <dbReference type="PROSITE" id="PS50893"/>
    </source>
</evidence>
<dbReference type="CDD" id="cd03228">
    <property type="entry name" value="ABCC_MRP_Like"/>
    <property type="match status" value="1"/>
</dbReference>
<name>A0A2S9JEZ7_9HYPH</name>
<evidence type="ECO:0000256" key="1">
    <source>
        <dbReference type="ARBA" id="ARBA00004651"/>
    </source>
</evidence>
<dbReference type="Pfam" id="PF00005">
    <property type="entry name" value="ABC_tran"/>
    <property type="match status" value="1"/>
</dbReference>
<feature type="transmembrane region" description="Helical" evidence="8">
    <location>
        <begin position="81"/>
        <end position="98"/>
    </location>
</feature>
<organism evidence="11 12">
    <name type="scientific">Phyllobacterium myrsinacearum</name>
    <dbReference type="NCBI Taxonomy" id="28101"/>
    <lineage>
        <taxon>Bacteria</taxon>
        <taxon>Pseudomonadati</taxon>
        <taxon>Pseudomonadota</taxon>
        <taxon>Alphaproteobacteria</taxon>
        <taxon>Hyphomicrobiales</taxon>
        <taxon>Phyllobacteriaceae</taxon>
        <taxon>Phyllobacterium</taxon>
    </lineage>
</organism>
<reference evidence="11 12" key="1">
    <citation type="submission" date="2018-02" db="EMBL/GenBank/DDBJ databases">
        <title>The draft genome of Phyllobacterium myrsinacearum DSM5892.</title>
        <authorList>
            <person name="Li L."/>
            <person name="Liu L."/>
            <person name="Zhang X."/>
            <person name="Wang T."/>
        </authorList>
    </citation>
    <scope>NUCLEOTIDE SEQUENCE [LARGE SCALE GENOMIC DNA]</scope>
    <source>
        <strain evidence="11 12">DSM 5892</strain>
    </source>
</reference>
<feature type="domain" description="ABC transmembrane type-1" evidence="10">
    <location>
        <begin position="47"/>
        <end position="335"/>
    </location>
</feature>
<dbReference type="InterPro" id="IPR011527">
    <property type="entry name" value="ABC1_TM_dom"/>
</dbReference>
<evidence type="ECO:0000259" key="10">
    <source>
        <dbReference type="PROSITE" id="PS50929"/>
    </source>
</evidence>
<dbReference type="InterPro" id="IPR014216">
    <property type="entry name" value="ABC_transptr_CydD"/>
</dbReference>
<dbReference type="GO" id="GO:0034040">
    <property type="term" value="F:ATPase-coupled lipid transmembrane transporter activity"/>
    <property type="evidence" value="ECO:0007669"/>
    <property type="project" value="TreeGrafter"/>
</dbReference>
<gene>
    <name evidence="11" type="primary">cydD</name>
    <name evidence="11" type="ORF">C5750_16635</name>
</gene>
<sequence length="590" mass="61278">MSVDALSSPVALRAGDPAANGQARAKTAEPDKAGVETSSHLPGQRPAALVQAVAALLWLPQAALLSIAVGRIAAGNGLSGILWLASGVLIIGILRAFIDAAGNRLAFHGARATLARLRRDGVLALARRSPLDPGRIASGEAASILAEQAEAVVPYLARFRPARFKATVVPVAILLCVLSLSWAVAIVLLVAAPLIPVFMALIGWRAKAASEAQLVEVGGMNAFLLDRLRGLATIRALDAVDVTAKRLRADAESLRSRTMAVLRIAFLSSAVLELFAALGVAMVAVYVGFHLLGQLDFGTWRGRLSLSEGLFILLLAPAFFEPLRELSVVWHDRAAGEASLEALRKLAVKGVDLPRDGDKPDNDRAAFPAQFGAPSVHIRDVTFRYAGDRRPVFEQFSLDIAPGESVALLGPSGSGKSTLLALIAGLAPLDGGDIMVAGKSMATGAAAQRRCIAWVGQKPHIFAGTVGANVSLGRPEVDADAVASALHNAALDTVANARGKSSIGEGGAGLSGGEALRLALARAAANAHAQLILADEPTAHLDDETANDIASRLFALAQGRTLVIATHDPALAARADRIIDLRTVFTGSDA</sequence>
<feature type="region of interest" description="Disordered" evidence="7">
    <location>
        <begin position="13"/>
        <end position="41"/>
    </location>
</feature>
<feature type="transmembrane region" description="Helical" evidence="8">
    <location>
        <begin position="48"/>
        <end position="69"/>
    </location>
</feature>
<dbReference type="EMBL" id="PVBT01000005">
    <property type="protein sequence ID" value="PRD51498.1"/>
    <property type="molecule type" value="Genomic_DNA"/>
</dbReference>
<feature type="domain" description="ABC transporter" evidence="9">
    <location>
        <begin position="376"/>
        <end position="590"/>
    </location>
</feature>
<dbReference type="InterPro" id="IPR003439">
    <property type="entry name" value="ABC_transporter-like_ATP-bd"/>
</dbReference>
<dbReference type="RefSeq" id="WP_105735055.1">
    <property type="nucleotide sequence ID" value="NZ_PVBT01000005.1"/>
</dbReference>
<comment type="caution">
    <text evidence="11">The sequence shown here is derived from an EMBL/GenBank/DDBJ whole genome shotgun (WGS) entry which is preliminary data.</text>
</comment>
<dbReference type="NCBIfam" id="TIGR02857">
    <property type="entry name" value="CydD"/>
    <property type="match status" value="1"/>
</dbReference>
<dbReference type="GO" id="GO:0140359">
    <property type="term" value="F:ABC-type transporter activity"/>
    <property type="evidence" value="ECO:0007669"/>
    <property type="project" value="InterPro"/>
</dbReference>
<evidence type="ECO:0000256" key="8">
    <source>
        <dbReference type="SAM" id="Phobius"/>
    </source>
</evidence>
<keyword evidence="3" id="KW-0547">Nucleotide-binding</keyword>
<dbReference type="InterPro" id="IPR003593">
    <property type="entry name" value="AAA+_ATPase"/>
</dbReference>
<keyword evidence="2 8" id="KW-0812">Transmembrane</keyword>
<dbReference type="Gene3D" id="3.40.50.300">
    <property type="entry name" value="P-loop containing nucleotide triphosphate hydrolases"/>
    <property type="match status" value="1"/>
</dbReference>
<keyword evidence="4" id="KW-0067">ATP-binding</keyword>
<keyword evidence="5 8" id="KW-1133">Transmembrane helix</keyword>
<evidence type="ECO:0000256" key="3">
    <source>
        <dbReference type="ARBA" id="ARBA00022741"/>
    </source>
</evidence>
<dbReference type="OrthoDB" id="9806127at2"/>
<dbReference type="InterPro" id="IPR027417">
    <property type="entry name" value="P-loop_NTPase"/>
</dbReference>
<evidence type="ECO:0000256" key="5">
    <source>
        <dbReference type="ARBA" id="ARBA00022989"/>
    </source>
</evidence>
<feature type="transmembrane region" description="Helical" evidence="8">
    <location>
        <begin position="171"/>
        <end position="204"/>
    </location>
</feature>
<keyword evidence="12" id="KW-1185">Reference proteome</keyword>
<dbReference type="PROSITE" id="PS50929">
    <property type="entry name" value="ABC_TM1F"/>
    <property type="match status" value="1"/>
</dbReference>
<accession>A0A2S9JEZ7</accession>
<evidence type="ECO:0000313" key="12">
    <source>
        <dbReference type="Proteomes" id="UP000238563"/>
    </source>
</evidence>
<dbReference type="Pfam" id="PF00664">
    <property type="entry name" value="ABC_membrane"/>
    <property type="match status" value="1"/>
</dbReference>
<dbReference type="Gene3D" id="1.20.1560.10">
    <property type="entry name" value="ABC transporter type 1, transmembrane domain"/>
    <property type="match status" value="1"/>
</dbReference>
<keyword evidence="6 8" id="KW-0472">Membrane</keyword>
<protein>
    <submittedName>
        <fullName evidence="11">Thiol reductant ABC exporter subunit CydD</fullName>
    </submittedName>
</protein>
<dbReference type="SUPFAM" id="SSF52540">
    <property type="entry name" value="P-loop containing nucleoside triphosphate hydrolases"/>
    <property type="match status" value="1"/>
</dbReference>
<dbReference type="GO" id="GO:0005524">
    <property type="term" value="F:ATP binding"/>
    <property type="evidence" value="ECO:0007669"/>
    <property type="project" value="UniProtKB-KW"/>
</dbReference>
<dbReference type="GO" id="GO:0005886">
    <property type="term" value="C:plasma membrane"/>
    <property type="evidence" value="ECO:0007669"/>
    <property type="project" value="UniProtKB-SubCell"/>
</dbReference>
<proteinExistence type="predicted"/>
<evidence type="ECO:0000256" key="4">
    <source>
        <dbReference type="ARBA" id="ARBA00022840"/>
    </source>
</evidence>
<dbReference type="InterPro" id="IPR036640">
    <property type="entry name" value="ABC1_TM_sf"/>
</dbReference>
<dbReference type="PANTHER" id="PTHR24221">
    <property type="entry name" value="ATP-BINDING CASSETTE SUB-FAMILY B"/>
    <property type="match status" value="1"/>
</dbReference>
<dbReference type="InterPro" id="IPR039421">
    <property type="entry name" value="Type_1_exporter"/>
</dbReference>
<dbReference type="Proteomes" id="UP000238563">
    <property type="component" value="Unassembled WGS sequence"/>
</dbReference>
<dbReference type="GO" id="GO:0042883">
    <property type="term" value="P:cysteine transport"/>
    <property type="evidence" value="ECO:0007669"/>
    <property type="project" value="InterPro"/>
</dbReference>
<evidence type="ECO:0000256" key="7">
    <source>
        <dbReference type="SAM" id="MobiDB-lite"/>
    </source>
</evidence>
<dbReference type="PROSITE" id="PS50893">
    <property type="entry name" value="ABC_TRANSPORTER_2"/>
    <property type="match status" value="1"/>
</dbReference>
<evidence type="ECO:0000313" key="11">
    <source>
        <dbReference type="EMBL" id="PRD51498.1"/>
    </source>
</evidence>
<evidence type="ECO:0000256" key="6">
    <source>
        <dbReference type="ARBA" id="ARBA00023136"/>
    </source>
</evidence>